<name>A0A087GSB3_ARAAL</name>
<dbReference type="OrthoDB" id="1929004at2759"/>
<dbReference type="Gramene" id="KFK32765">
    <property type="protein sequence ID" value="KFK32765"/>
    <property type="gene ID" value="AALP_AA6G285900"/>
</dbReference>
<keyword evidence="3" id="KW-1185">Reference proteome</keyword>
<dbReference type="Proteomes" id="UP000029120">
    <property type="component" value="Chromosome 6"/>
</dbReference>
<dbReference type="Pfam" id="PF10714">
    <property type="entry name" value="LEA_6"/>
    <property type="match status" value="1"/>
</dbReference>
<dbReference type="OMA" id="SPYTQYK"/>
<proteinExistence type="predicted"/>
<dbReference type="InterPro" id="IPR018930">
    <property type="entry name" value="LEA-18"/>
</dbReference>
<dbReference type="AlphaFoldDB" id="A0A087GSB3"/>
<feature type="region of interest" description="Disordered" evidence="1">
    <location>
        <begin position="1"/>
        <end position="27"/>
    </location>
</feature>
<protein>
    <submittedName>
        <fullName evidence="2">Uncharacterized protein</fullName>
    </submittedName>
</protein>
<evidence type="ECO:0000256" key="1">
    <source>
        <dbReference type="SAM" id="MobiDB-lite"/>
    </source>
</evidence>
<reference evidence="3" key="1">
    <citation type="journal article" date="2015" name="Nat. Plants">
        <title>Genome expansion of Arabis alpina linked with retrotransposition and reduced symmetric DNA methylation.</title>
        <authorList>
            <person name="Willing E.M."/>
            <person name="Rawat V."/>
            <person name="Mandakova T."/>
            <person name="Maumus F."/>
            <person name="James G.V."/>
            <person name="Nordstroem K.J."/>
            <person name="Becker C."/>
            <person name="Warthmann N."/>
            <person name="Chica C."/>
            <person name="Szarzynska B."/>
            <person name="Zytnicki M."/>
            <person name="Albani M.C."/>
            <person name="Kiefer C."/>
            <person name="Bergonzi S."/>
            <person name="Castaings L."/>
            <person name="Mateos J.L."/>
            <person name="Berns M.C."/>
            <person name="Bujdoso N."/>
            <person name="Piofczyk T."/>
            <person name="de Lorenzo L."/>
            <person name="Barrero-Sicilia C."/>
            <person name="Mateos I."/>
            <person name="Piednoel M."/>
            <person name="Hagmann J."/>
            <person name="Chen-Min-Tao R."/>
            <person name="Iglesias-Fernandez R."/>
            <person name="Schuster S.C."/>
            <person name="Alonso-Blanco C."/>
            <person name="Roudier F."/>
            <person name="Carbonero P."/>
            <person name="Paz-Ares J."/>
            <person name="Davis S.J."/>
            <person name="Pecinka A."/>
            <person name="Quesneville H."/>
            <person name="Colot V."/>
            <person name="Lysak M.A."/>
            <person name="Weigel D."/>
            <person name="Coupland G."/>
            <person name="Schneeberger K."/>
        </authorList>
    </citation>
    <scope>NUCLEOTIDE SEQUENCE [LARGE SCALE GENOMIC DNA]</scope>
    <source>
        <strain evidence="3">cv. Pajares</strain>
    </source>
</reference>
<feature type="compositionally biased region" description="Basic and acidic residues" evidence="1">
    <location>
        <begin position="1"/>
        <end position="25"/>
    </location>
</feature>
<sequence length="96" mass="9871">MDNEKKPATTTEKKTEQEAKNDDVPFIKSPYLDYDNLEGNKMRTFGAEGGQQEAKVGLTGGLATDAPTPSGGVGRGGGAASADLSSTGAINRQGVP</sequence>
<evidence type="ECO:0000313" key="3">
    <source>
        <dbReference type="Proteomes" id="UP000029120"/>
    </source>
</evidence>
<dbReference type="EMBL" id="CM002874">
    <property type="protein sequence ID" value="KFK32765.1"/>
    <property type="molecule type" value="Genomic_DNA"/>
</dbReference>
<organism evidence="2 3">
    <name type="scientific">Arabis alpina</name>
    <name type="common">Alpine rock-cress</name>
    <dbReference type="NCBI Taxonomy" id="50452"/>
    <lineage>
        <taxon>Eukaryota</taxon>
        <taxon>Viridiplantae</taxon>
        <taxon>Streptophyta</taxon>
        <taxon>Embryophyta</taxon>
        <taxon>Tracheophyta</taxon>
        <taxon>Spermatophyta</taxon>
        <taxon>Magnoliopsida</taxon>
        <taxon>eudicotyledons</taxon>
        <taxon>Gunneridae</taxon>
        <taxon>Pentapetalae</taxon>
        <taxon>rosids</taxon>
        <taxon>malvids</taxon>
        <taxon>Brassicales</taxon>
        <taxon>Brassicaceae</taxon>
        <taxon>Arabideae</taxon>
        <taxon>Arabis</taxon>
    </lineage>
</organism>
<evidence type="ECO:0000313" key="2">
    <source>
        <dbReference type="EMBL" id="KFK32765.1"/>
    </source>
</evidence>
<gene>
    <name evidence="2" type="ordered locus">AALP_Aa6g285900</name>
</gene>
<feature type="region of interest" description="Disordered" evidence="1">
    <location>
        <begin position="59"/>
        <end position="96"/>
    </location>
</feature>
<accession>A0A087GSB3</accession>